<gene>
    <name evidence="1" type="ORF">D1B32_05245</name>
</gene>
<dbReference type="InterPro" id="IPR014916">
    <property type="entry name" value="KapB"/>
</dbReference>
<dbReference type="Proteomes" id="UP000285456">
    <property type="component" value="Unassembled WGS sequence"/>
</dbReference>
<comment type="caution">
    <text evidence="1">The sequence shown here is derived from an EMBL/GenBank/DDBJ whole genome shotgun (WGS) entry which is preliminary data.</text>
</comment>
<keyword evidence="1" id="KW-0808">Transferase</keyword>
<organism evidence="1 2">
    <name type="scientific">Oceanobacillus profundus</name>
    <dbReference type="NCBI Taxonomy" id="372463"/>
    <lineage>
        <taxon>Bacteria</taxon>
        <taxon>Bacillati</taxon>
        <taxon>Bacillota</taxon>
        <taxon>Bacilli</taxon>
        <taxon>Bacillales</taxon>
        <taxon>Bacillaceae</taxon>
        <taxon>Oceanobacillus</taxon>
    </lineage>
</organism>
<proteinExistence type="predicted"/>
<dbReference type="Gene3D" id="2.30.30.430">
    <property type="entry name" value="Kinase associated protein B domain"/>
    <property type="match status" value="1"/>
</dbReference>
<dbReference type="OrthoDB" id="2407789at2"/>
<reference evidence="1 2" key="1">
    <citation type="journal article" date="2007" name="Int. J. Syst. Evol. Microbiol.">
        <title>Oceanobacillus profundus sp. nov., isolated from a deep-sea sediment core.</title>
        <authorList>
            <person name="Kim Y.G."/>
            <person name="Choi D.H."/>
            <person name="Hyun S."/>
            <person name="Cho B.C."/>
        </authorList>
    </citation>
    <scope>NUCLEOTIDE SEQUENCE [LARGE SCALE GENOMIC DNA]</scope>
    <source>
        <strain evidence="1 2">DSM 18246</strain>
    </source>
</reference>
<dbReference type="InterPro" id="IPR038080">
    <property type="entry name" value="KapB_sf"/>
</dbReference>
<dbReference type="SMART" id="SM01298">
    <property type="entry name" value="KapB"/>
    <property type="match status" value="1"/>
</dbReference>
<sequence length="135" mass="15615">MSEITTGSLVKAHYRSGTYLGVVNELRGENYLVEVLAVQKHPLQGDLHNYGKLDDVFFHERKALAFHEKMNVKKAAVKKYEGEIPDYGKSLKEAVEEYMEKLAAEDIPFNKLARQKLDSLENTYYRKLYNQKNKS</sequence>
<dbReference type="AlphaFoldDB" id="A0A417YMN0"/>
<dbReference type="SUPFAM" id="SSF141251">
    <property type="entry name" value="Kinase-associated protein B-like"/>
    <property type="match status" value="1"/>
</dbReference>
<dbReference type="RefSeq" id="WP_095309237.1">
    <property type="nucleotide sequence ID" value="NZ_JAMAWL010000018.1"/>
</dbReference>
<evidence type="ECO:0000313" key="1">
    <source>
        <dbReference type="EMBL" id="RHW34565.1"/>
    </source>
</evidence>
<dbReference type="GO" id="GO:0016301">
    <property type="term" value="F:kinase activity"/>
    <property type="evidence" value="ECO:0007669"/>
    <property type="project" value="UniProtKB-KW"/>
</dbReference>
<dbReference type="Pfam" id="PF08810">
    <property type="entry name" value="KapB"/>
    <property type="match status" value="1"/>
</dbReference>
<accession>A0A417YMN0</accession>
<name>A0A417YMN0_9BACI</name>
<evidence type="ECO:0000313" key="2">
    <source>
        <dbReference type="Proteomes" id="UP000285456"/>
    </source>
</evidence>
<dbReference type="EMBL" id="QWEH01000002">
    <property type="protein sequence ID" value="RHW34565.1"/>
    <property type="molecule type" value="Genomic_DNA"/>
</dbReference>
<keyword evidence="1" id="KW-0418">Kinase</keyword>
<keyword evidence="2" id="KW-1185">Reference proteome</keyword>
<protein>
    <submittedName>
        <fullName evidence="1">Kinase</fullName>
    </submittedName>
</protein>